<dbReference type="PROSITE" id="PS50893">
    <property type="entry name" value="ABC_TRANSPORTER_2"/>
    <property type="match status" value="1"/>
</dbReference>
<evidence type="ECO:0000313" key="6">
    <source>
        <dbReference type="Proteomes" id="UP000320766"/>
    </source>
</evidence>
<accession>A0A520KXU1</accession>
<keyword evidence="3 5" id="KW-0067">ATP-binding</keyword>
<dbReference type="PANTHER" id="PTHR24220:SF86">
    <property type="entry name" value="ABC TRANSPORTER ABCH.1"/>
    <property type="match status" value="1"/>
</dbReference>
<keyword evidence="2" id="KW-0547">Nucleotide-binding</keyword>
<dbReference type="GO" id="GO:0005524">
    <property type="term" value="F:ATP binding"/>
    <property type="evidence" value="ECO:0007669"/>
    <property type="project" value="UniProtKB-KW"/>
</dbReference>
<dbReference type="InterPro" id="IPR003593">
    <property type="entry name" value="AAA+_ATPase"/>
</dbReference>
<dbReference type="CDD" id="cd03255">
    <property type="entry name" value="ABC_MJ0796_LolCDE_FtsE"/>
    <property type="match status" value="1"/>
</dbReference>
<keyword evidence="1" id="KW-0813">Transport</keyword>
<dbReference type="EMBL" id="RXIL01000053">
    <property type="protein sequence ID" value="RZN70634.1"/>
    <property type="molecule type" value="Genomic_DNA"/>
</dbReference>
<proteinExistence type="predicted"/>
<dbReference type="InterPro" id="IPR015854">
    <property type="entry name" value="ABC_transpr_LolD-like"/>
</dbReference>
<dbReference type="SUPFAM" id="SSF52540">
    <property type="entry name" value="P-loop containing nucleoside triphosphate hydrolases"/>
    <property type="match status" value="1"/>
</dbReference>
<evidence type="ECO:0000256" key="3">
    <source>
        <dbReference type="ARBA" id="ARBA00022840"/>
    </source>
</evidence>
<protein>
    <submittedName>
        <fullName evidence="5">ABC transporter ATP-binding protein</fullName>
    </submittedName>
</protein>
<name>A0A520KXU1_9EURY</name>
<dbReference type="GO" id="GO:0022857">
    <property type="term" value="F:transmembrane transporter activity"/>
    <property type="evidence" value="ECO:0007669"/>
    <property type="project" value="TreeGrafter"/>
</dbReference>
<dbReference type="GO" id="GO:0016887">
    <property type="term" value="F:ATP hydrolysis activity"/>
    <property type="evidence" value="ECO:0007669"/>
    <property type="project" value="InterPro"/>
</dbReference>
<dbReference type="InterPro" id="IPR017871">
    <property type="entry name" value="ABC_transporter-like_CS"/>
</dbReference>
<comment type="caution">
    <text evidence="5">The sequence shown here is derived from an EMBL/GenBank/DDBJ whole genome shotgun (WGS) entry which is preliminary data.</text>
</comment>
<dbReference type="GO" id="GO:0005886">
    <property type="term" value="C:plasma membrane"/>
    <property type="evidence" value="ECO:0007669"/>
    <property type="project" value="TreeGrafter"/>
</dbReference>
<feature type="domain" description="ABC transporter" evidence="4">
    <location>
        <begin position="2"/>
        <end position="223"/>
    </location>
</feature>
<dbReference type="InterPro" id="IPR017911">
    <property type="entry name" value="MacB-like_ATP-bd"/>
</dbReference>
<dbReference type="Proteomes" id="UP000320766">
    <property type="component" value="Unassembled WGS sequence"/>
</dbReference>
<evidence type="ECO:0000256" key="2">
    <source>
        <dbReference type="ARBA" id="ARBA00022741"/>
    </source>
</evidence>
<gene>
    <name evidence="5" type="ORF">EF807_03005</name>
</gene>
<sequence>MLSLKKVEKTYGLGTIKVHALRGIDLNIEEGEFVSIMGPSGSGKSTLLNMIGCLDRPTAGRIVLDGKDLSKLGDNELAKIRRESIGFIFQQFNLIHTMNALENVALPLYFMGIDTERRMGKAKMLLERVGLEDRVYHRPSELSGGEQQRVAIARSLANDPMIILGDEPTGNVDSTAGAAIMDMLEELNGGGKTIIVVTHDAEIAKSAGRIVKMKDGRILNGDF</sequence>
<organism evidence="5 6">
    <name type="scientific">Candidatus Methanolliviera hydrocarbonicum</name>
    <dbReference type="NCBI Taxonomy" id="2491085"/>
    <lineage>
        <taxon>Archaea</taxon>
        <taxon>Methanobacteriati</taxon>
        <taxon>Methanobacteriota</taxon>
        <taxon>Candidatus Methanoliparia</taxon>
        <taxon>Candidatus Methanoliparales</taxon>
        <taxon>Candidatus Methanollivieraceae</taxon>
        <taxon>Candidatus Methanolliviera</taxon>
    </lineage>
</organism>
<dbReference type="PANTHER" id="PTHR24220">
    <property type="entry name" value="IMPORT ATP-BINDING PROTEIN"/>
    <property type="match status" value="1"/>
</dbReference>
<dbReference type="PROSITE" id="PS00211">
    <property type="entry name" value="ABC_TRANSPORTER_1"/>
    <property type="match status" value="1"/>
</dbReference>
<dbReference type="FunFam" id="3.40.50.300:FF:000032">
    <property type="entry name" value="Export ABC transporter ATP-binding protein"/>
    <property type="match status" value="1"/>
</dbReference>
<dbReference type="AlphaFoldDB" id="A0A520KXU1"/>
<evidence type="ECO:0000313" key="5">
    <source>
        <dbReference type="EMBL" id="RZN70634.1"/>
    </source>
</evidence>
<dbReference type="Gene3D" id="3.40.50.300">
    <property type="entry name" value="P-loop containing nucleotide triphosphate hydrolases"/>
    <property type="match status" value="1"/>
</dbReference>
<evidence type="ECO:0000256" key="1">
    <source>
        <dbReference type="ARBA" id="ARBA00022448"/>
    </source>
</evidence>
<dbReference type="InterPro" id="IPR003439">
    <property type="entry name" value="ABC_transporter-like_ATP-bd"/>
</dbReference>
<dbReference type="GO" id="GO:0098796">
    <property type="term" value="C:membrane protein complex"/>
    <property type="evidence" value="ECO:0007669"/>
    <property type="project" value="UniProtKB-ARBA"/>
</dbReference>
<evidence type="ECO:0000259" key="4">
    <source>
        <dbReference type="PROSITE" id="PS50893"/>
    </source>
</evidence>
<dbReference type="SMART" id="SM00382">
    <property type="entry name" value="AAA"/>
    <property type="match status" value="1"/>
</dbReference>
<dbReference type="InterPro" id="IPR027417">
    <property type="entry name" value="P-loop_NTPase"/>
</dbReference>
<dbReference type="Pfam" id="PF00005">
    <property type="entry name" value="ABC_tran"/>
    <property type="match status" value="1"/>
</dbReference>
<reference evidence="5 6" key="1">
    <citation type="journal article" date="2019" name="Nat. Microbiol.">
        <title>Wide diversity of methane and short-chain alkane metabolisms in uncultured archaea.</title>
        <authorList>
            <person name="Borrel G."/>
            <person name="Adam P.S."/>
            <person name="McKay L.J."/>
            <person name="Chen L.X."/>
            <person name="Sierra-Garcia I.N."/>
            <person name="Sieber C.M."/>
            <person name="Letourneur Q."/>
            <person name="Ghozlane A."/>
            <person name="Andersen G.L."/>
            <person name="Li W.J."/>
            <person name="Hallam S.J."/>
            <person name="Muyzer G."/>
            <person name="de Oliveira V.M."/>
            <person name="Inskeep W.P."/>
            <person name="Banfield J.F."/>
            <person name="Gribaldo S."/>
        </authorList>
    </citation>
    <scope>NUCLEOTIDE SEQUENCE [LARGE SCALE GENOMIC DNA]</scope>
    <source>
        <strain evidence="5">NM1b</strain>
    </source>
</reference>